<dbReference type="Proteomes" id="UP000275078">
    <property type="component" value="Unassembled WGS sequence"/>
</dbReference>
<feature type="domain" description="F-box" evidence="2">
    <location>
        <begin position="3"/>
        <end position="61"/>
    </location>
</feature>
<evidence type="ECO:0000259" key="2">
    <source>
        <dbReference type="PROSITE" id="PS50181"/>
    </source>
</evidence>
<name>A0A3N4HYU7_ASCIM</name>
<feature type="region of interest" description="Disordered" evidence="1">
    <location>
        <begin position="191"/>
        <end position="212"/>
    </location>
</feature>
<accession>A0A3N4HYU7</accession>
<keyword evidence="4" id="KW-1185">Reference proteome</keyword>
<reference evidence="3 4" key="1">
    <citation type="journal article" date="2018" name="Nat. Ecol. Evol.">
        <title>Pezizomycetes genomes reveal the molecular basis of ectomycorrhizal truffle lifestyle.</title>
        <authorList>
            <person name="Murat C."/>
            <person name="Payen T."/>
            <person name="Noel B."/>
            <person name="Kuo A."/>
            <person name="Morin E."/>
            <person name="Chen J."/>
            <person name="Kohler A."/>
            <person name="Krizsan K."/>
            <person name="Balestrini R."/>
            <person name="Da Silva C."/>
            <person name="Montanini B."/>
            <person name="Hainaut M."/>
            <person name="Levati E."/>
            <person name="Barry K.W."/>
            <person name="Belfiori B."/>
            <person name="Cichocki N."/>
            <person name="Clum A."/>
            <person name="Dockter R.B."/>
            <person name="Fauchery L."/>
            <person name="Guy J."/>
            <person name="Iotti M."/>
            <person name="Le Tacon F."/>
            <person name="Lindquist E.A."/>
            <person name="Lipzen A."/>
            <person name="Malagnac F."/>
            <person name="Mello A."/>
            <person name="Molinier V."/>
            <person name="Miyauchi S."/>
            <person name="Poulain J."/>
            <person name="Riccioni C."/>
            <person name="Rubini A."/>
            <person name="Sitrit Y."/>
            <person name="Splivallo R."/>
            <person name="Traeger S."/>
            <person name="Wang M."/>
            <person name="Zifcakova L."/>
            <person name="Wipf D."/>
            <person name="Zambonelli A."/>
            <person name="Paolocci F."/>
            <person name="Nowrousian M."/>
            <person name="Ottonello S."/>
            <person name="Baldrian P."/>
            <person name="Spatafora J.W."/>
            <person name="Henrissat B."/>
            <person name="Nagy L.G."/>
            <person name="Aury J.M."/>
            <person name="Wincker P."/>
            <person name="Grigoriev I.V."/>
            <person name="Bonfante P."/>
            <person name="Martin F.M."/>
        </authorList>
    </citation>
    <scope>NUCLEOTIDE SEQUENCE [LARGE SCALE GENOMIC DNA]</scope>
    <source>
        <strain evidence="3 4">RN42</strain>
    </source>
</reference>
<feature type="compositionally biased region" description="Polar residues" evidence="1">
    <location>
        <begin position="195"/>
        <end position="204"/>
    </location>
</feature>
<protein>
    <recommendedName>
        <fullName evidence="2">F-box domain-containing protein</fullName>
    </recommendedName>
</protein>
<dbReference type="PROSITE" id="PS50181">
    <property type="entry name" value="FBOX"/>
    <property type="match status" value="1"/>
</dbReference>
<sequence>MSSTSILSLPAELLIKVFEKFDTYVELVRLAHVHPRLRAVLIVNQHRFLPKPFSNQYFKHNFNEGVHARPHNPSYHYPSTLPSTSSGYYDYPRVYDVERPGQIEQENTCTLEKAKRWRPNNILEGHRWSLAYLMGSFRGLKEKSRGKLIRALCQGLCRKGDEPKDDQQVDELKAADQKKIYLRYEEADDVDELTPETQSMPSKENISDVRSAHTSNARTTNILKHGYSLNKDAQISSGIGRGQLEMAGCFSNSHYSAIGSCQYTIYVLKQGLEAITQYPPTGTQLQWMRARKVEHGFLDFVEASYKERASTISKEQARRAYQRFGKLLMRRDLFVCQLEWLFLQGIYYLHTLFLSPSPSDDSDYEKHDRIWQGSEWFDEMYALVLNPDLVWRYVDYELVRVAVSQAKGFKNRGIKHFISTLERLFDEKPRISWNKKRCLYDERDWLRQNWCTGCYECTMPEWMYIKFVLLKRAVELVGDELEPYAYDSKDSNRLDDAHARKIEEEVEREAWGVTEDVHNRFYWEKGNRHARRLWKNFRY</sequence>
<dbReference type="AlphaFoldDB" id="A0A3N4HYU7"/>
<evidence type="ECO:0000313" key="4">
    <source>
        <dbReference type="Proteomes" id="UP000275078"/>
    </source>
</evidence>
<organism evidence="3 4">
    <name type="scientific">Ascobolus immersus RN42</name>
    <dbReference type="NCBI Taxonomy" id="1160509"/>
    <lineage>
        <taxon>Eukaryota</taxon>
        <taxon>Fungi</taxon>
        <taxon>Dikarya</taxon>
        <taxon>Ascomycota</taxon>
        <taxon>Pezizomycotina</taxon>
        <taxon>Pezizomycetes</taxon>
        <taxon>Pezizales</taxon>
        <taxon>Ascobolaceae</taxon>
        <taxon>Ascobolus</taxon>
    </lineage>
</organism>
<evidence type="ECO:0000256" key="1">
    <source>
        <dbReference type="SAM" id="MobiDB-lite"/>
    </source>
</evidence>
<dbReference type="EMBL" id="ML119723">
    <property type="protein sequence ID" value="RPA77648.1"/>
    <property type="molecule type" value="Genomic_DNA"/>
</dbReference>
<proteinExistence type="predicted"/>
<dbReference type="InterPro" id="IPR001810">
    <property type="entry name" value="F-box_dom"/>
</dbReference>
<gene>
    <name evidence="3" type="ORF">BJ508DRAFT_310002</name>
</gene>
<evidence type="ECO:0000313" key="3">
    <source>
        <dbReference type="EMBL" id="RPA77648.1"/>
    </source>
</evidence>